<feature type="compositionally biased region" description="Basic and acidic residues" evidence="4">
    <location>
        <begin position="195"/>
        <end position="206"/>
    </location>
</feature>
<dbReference type="EMBL" id="FN649735">
    <property type="protein sequence ID" value="CBJ30135.1"/>
    <property type="molecule type" value="Genomic_DNA"/>
</dbReference>
<proteinExistence type="predicted"/>
<keyword evidence="7" id="KW-1185">Reference proteome</keyword>
<feature type="compositionally biased region" description="Basic and acidic residues" evidence="4">
    <location>
        <begin position="298"/>
        <end position="309"/>
    </location>
</feature>
<dbReference type="SMART" id="SM00398">
    <property type="entry name" value="HMG"/>
    <property type="match status" value="2"/>
</dbReference>
<sequence>MPRTLEATQVLVGPKLLLPGPPSTRAASPVVSFEELARILAEEWDSMPEEAKTPYRQRADEEHLRHETMSAALALTQIGTPSFPSGPTTPVLPPGKKARRCLDIGTPNWQSPRLPPQDVWDSPLGHGGCGFVPNLAGLPAADDPAGLLSEGGAANNGNGNATAAPPSSTATPSRLPPWSPPPFSFSSPPKSLSHRSSDVVRRRDDAGAVADDAAAEDRRTRARSSASAPHSAAVAPAGGGAVEATPENVGDGHRNAGWPMGLVGLTVHPAAGTVAAVDKDGGCQSPETISRTALQGEASKKSAAGEKRKTSSLSSSSTSAAAAASPWSISKKLLEERARKAEYKAGRELVSKMSRKDSARPKGPQSSYIVFYTEKMASFKAARPGMSITDIATAVGEAWRRLSDEMKLPYTKKAEADRKRYEDQLRAIARSAATSAATTTTGAAPTATIAPTSFLRNV</sequence>
<name>D7FN78_ECTSI</name>
<keyword evidence="1 3" id="KW-0238">DNA-binding</keyword>
<dbReference type="GO" id="GO:0003677">
    <property type="term" value="F:DNA binding"/>
    <property type="evidence" value="ECO:0007669"/>
    <property type="project" value="UniProtKB-UniRule"/>
</dbReference>
<dbReference type="Gene3D" id="1.10.30.10">
    <property type="entry name" value="High mobility group box domain"/>
    <property type="match status" value="2"/>
</dbReference>
<evidence type="ECO:0000259" key="5">
    <source>
        <dbReference type="PROSITE" id="PS50118"/>
    </source>
</evidence>
<evidence type="ECO:0000256" key="3">
    <source>
        <dbReference type="PROSITE-ProRule" id="PRU00267"/>
    </source>
</evidence>
<organism evidence="6 7">
    <name type="scientific">Ectocarpus siliculosus</name>
    <name type="common">Brown alga</name>
    <name type="synonym">Conferva siliculosa</name>
    <dbReference type="NCBI Taxonomy" id="2880"/>
    <lineage>
        <taxon>Eukaryota</taxon>
        <taxon>Sar</taxon>
        <taxon>Stramenopiles</taxon>
        <taxon>Ochrophyta</taxon>
        <taxon>PX clade</taxon>
        <taxon>Phaeophyceae</taxon>
        <taxon>Ectocarpales</taxon>
        <taxon>Ectocarpaceae</taxon>
        <taxon>Ectocarpus</taxon>
    </lineage>
</organism>
<keyword evidence="2 3" id="KW-0539">Nucleus</keyword>
<dbReference type="STRING" id="2880.D7FN78"/>
<evidence type="ECO:0000256" key="2">
    <source>
        <dbReference type="ARBA" id="ARBA00023242"/>
    </source>
</evidence>
<dbReference type="InterPro" id="IPR009071">
    <property type="entry name" value="HMG_box_dom"/>
</dbReference>
<feature type="region of interest" description="Disordered" evidence="4">
    <location>
        <begin position="278"/>
        <end position="321"/>
    </location>
</feature>
<dbReference type="OrthoDB" id="1919336at2759"/>
<dbReference type="PANTHER" id="PTHR46040">
    <property type="entry name" value="HIGH MOBILITY GROUP PROTEIN 2"/>
    <property type="match status" value="1"/>
</dbReference>
<dbReference type="InterPro" id="IPR051965">
    <property type="entry name" value="ChromReg_NeuronalGeneExpr"/>
</dbReference>
<feature type="region of interest" description="Disordered" evidence="4">
    <location>
        <begin position="147"/>
        <end position="255"/>
    </location>
</feature>
<dbReference type="AlphaFoldDB" id="D7FN78"/>
<dbReference type="Pfam" id="PF00505">
    <property type="entry name" value="HMG_box"/>
    <property type="match status" value="2"/>
</dbReference>
<feature type="compositionally biased region" description="Low complexity" evidence="4">
    <location>
        <begin position="311"/>
        <end position="321"/>
    </location>
</feature>
<dbReference type="eggNOG" id="ENOG502SZ4V">
    <property type="taxonomic scope" value="Eukaryota"/>
</dbReference>
<feature type="compositionally biased region" description="Pro residues" evidence="4">
    <location>
        <begin position="174"/>
        <end position="183"/>
    </location>
</feature>
<dbReference type="SUPFAM" id="SSF47095">
    <property type="entry name" value="HMG-box"/>
    <property type="match status" value="2"/>
</dbReference>
<feature type="DNA-binding region" description="HMG box" evidence="3">
    <location>
        <begin position="361"/>
        <end position="429"/>
    </location>
</feature>
<reference evidence="6 7" key="1">
    <citation type="journal article" date="2010" name="Nature">
        <title>The Ectocarpus genome and the independent evolution of multicellularity in brown algae.</title>
        <authorList>
            <person name="Cock J.M."/>
            <person name="Sterck L."/>
            <person name="Rouze P."/>
            <person name="Scornet D."/>
            <person name="Allen A.E."/>
            <person name="Amoutzias G."/>
            <person name="Anthouard V."/>
            <person name="Artiguenave F."/>
            <person name="Aury J.M."/>
            <person name="Badger J.H."/>
            <person name="Beszteri B."/>
            <person name="Billiau K."/>
            <person name="Bonnet E."/>
            <person name="Bothwell J.H."/>
            <person name="Bowler C."/>
            <person name="Boyen C."/>
            <person name="Brownlee C."/>
            <person name="Carrano C.J."/>
            <person name="Charrier B."/>
            <person name="Cho G.Y."/>
            <person name="Coelho S.M."/>
            <person name="Collen J."/>
            <person name="Corre E."/>
            <person name="Da Silva C."/>
            <person name="Delage L."/>
            <person name="Delaroque N."/>
            <person name="Dittami S.M."/>
            <person name="Doulbeau S."/>
            <person name="Elias M."/>
            <person name="Farnham G."/>
            <person name="Gachon C.M."/>
            <person name="Gschloessl B."/>
            <person name="Heesch S."/>
            <person name="Jabbari K."/>
            <person name="Jubin C."/>
            <person name="Kawai H."/>
            <person name="Kimura K."/>
            <person name="Kloareg B."/>
            <person name="Kupper F.C."/>
            <person name="Lang D."/>
            <person name="Le Bail A."/>
            <person name="Leblanc C."/>
            <person name="Lerouge P."/>
            <person name="Lohr M."/>
            <person name="Lopez P.J."/>
            <person name="Martens C."/>
            <person name="Maumus F."/>
            <person name="Michel G."/>
            <person name="Miranda-Saavedra D."/>
            <person name="Morales J."/>
            <person name="Moreau H."/>
            <person name="Motomura T."/>
            <person name="Nagasato C."/>
            <person name="Napoli C.A."/>
            <person name="Nelson D.R."/>
            <person name="Nyvall-Collen P."/>
            <person name="Peters A.F."/>
            <person name="Pommier C."/>
            <person name="Potin P."/>
            <person name="Poulain J."/>
            <person name="Quesneville H."/>
            <person name="Read B."/>
            <person name="Rensing S.A."/>
            <person name="Ritter A."/>
            <person name="Rousvoal S."/>
            <person name="Samanta M."/>
            <person name="Samson G."/>
            <person name="Schroeder D.C."/>
            <person name="Segurens B."/>
            <person name="Strittmatter M."/>
            <person name="Tonon T."/>
            <person name="Tregear J.W."/>
            <person name="Valentin K."/>
            <person name="von Dassow P."/>
            <person name="Yamagishi T."/>
            <person name="Van de Peer Y."/>
            <person name="Wincker P."/>
        </authorList>
    </citation>
    <scope>NUCLEOTIDE SEQUENCE [LARGE SCALE GENOMIC DNA]</scope>
    <source>
        <strain evidence="7">Ec32 / CCAP1310/4</strain>
    </source>
</reference>
<accession>D7FN78</accession>
<dbReference type="GO" id="GO:0005634">
    <property type="term" value="C:nucleus"/>
    <property type="evidence" value="ECO:0007669"/>
    <property type="project" value="UniProtKB-UniRule"/>
</dbReference>
<dbReference type="Proteomes" id="UP000002630">
    <property type="component" value="Linkage Group LG10"/>
</dbReference>
<dbReference type="CDD" id="cd00084">
    <property type="entry name" value="HMG-box_SF"/>
    <property type="match status" value="2"/>
</dbReference>
<dbReference type="InterPro" id="IPR036910">
    <property type="entry name" value="HMG_box_dom_sf"/>
</dbReference>
<feature type="DNA-binding region" description="HMG box" evidence="3">
    <location>
        <begin position="29"/>
        <end position="74"/>
    </location>
</feature>
<dbReference type="EMBL" id="FN648270">
    <property type="protein sequence ID" value="CBJ30135.1"/>
    <property type="molecule type" value="Genomic_DNA"/>
</dbReference>
<dbReference type="GO" id="GO:0010468">
    <property type="term" value="P:regulation of gene expression"/>
    <property type="evidence" value="ECO:0007669"/>
    <property type="project" value="TreeGrafter"/>
</dbReference>
<evidence type="ECO:0000256" key="4">
    <source>
        <dbReference type="SAM" id="MobiDB-lite"/>
    </source>
</evidence>
<protein>
    <recommendedName>
        <fullName evidence="5">HMG box domain-containing protein</fullName>
    </recommendedName>
</protein>
<feature type="compositionally biased region" description="Low complexity" evidence="4">
    <location>
        <begin position="151"/>
        <end position="173"/>
    </location>
</feature>
<evidence type="ECO:0000256" key="1">
    <source>
        <dbReference type="ARBA" id="ARBA00023125"/>
    </source>
</evidence>
<feature type="compositionally biased region" description="Low complexity" evidence="4">
    <location>
        <begin position="223"/>
        <end position="236"/>
    </location>
</feature>
<feature type="domain" description="HMG box" evidence="5">
    <location>
        <begin position="29"/>
        <end position="74"/>
    </location>
</feature>
<dbReference type="InParanoid" id="D7FN78"/>
<feature type="domain" description="HMG box" evidence="5">
    <location>
        <begin position="361"/>
        <end position="429"/>
    </location>
</feature>
<evidence type="ECO:0000313" key="6">
    <source>
        <dbReference type="EMBL" id="CBJ30135.1"/>
    </source>
</evidence>
<evidence type="ECO:0000313" key="7">
    <source>
        <dbReference type="Proteomes" id="UP000002630"/>
    </source>
</evidence>
<dbReference type="PANTHER" id="PTHR46040:SF3">
    <property type="entry name" value="HIGH MOBILITY GROUP PROTEIN 2"/>
    <property type="match status" value="1"/>
</dbReference>
<dbReference type="PROSITE" id="PS50118">
    <property type="entry name" value="HMG_BOX_2"/>
    <property type="match status" value="2"/>
</dbReference>
<gene>
    <name evidence="6" type="ORF">Esi_0177_0010</name>
</gene>